<dbReference type="InterPro" id="IPR009057">
    <property type="entry name" value="Homeodomain-like_sf"/>
</dbReference>
<dbReference type="FunFam" id="1.10.10.60:FF:001152">
    <property type="match status" value="1"/>
</dbReference>
<protein>
    <recommendedName>
        <fullName evidence="7">Homeobox domain-containing protein</fullName>
    </recommendedName>
</protein>
<evidence type="ECO:0000256" key="1">
    <source>
        <dbReference type="ARBA" id="ARBA00004123"/>
    </source>
</evidence>
<accession>T1G5P6</accession>
<dbReference type="HOGENOM" id="CLU_049543_10_2_1"/>
<organism evidence="9 10">
    <name type="scientific">Helobdella robusta</name>
    <name type="common">Californian leech</name>
    <dbReference type="NCBI Taxonomy" id="6412"/>
    <lineage>
        <taxon>Eukaryota</taxon>
        <taxon>Metazoa</taxon>
        <taxon>Spiralia</taxon>
        <taxon>Lophotrochozoa</taxon>
        <taxon>Annelida</taxon>
        <taxon>Clitellata</taxon>
        <taxon>Hirudinea</taxon>
        <taxon>Rhynchobdellida</taxon>
        <taxon>Glossiphoniidae</taxon>
        <taxon>Helobdella</taxon>
    </lineage>
</organism>
<evidence type="ECO:0000256" key="4">
    <source>
        <dbReference type="ARBA" id="ARBA00023242"/>
    </source>
</evidence>
<dbReference type="RefSeq" id="XP_009023713.1">
    <property type="nucleotide sequence ID" value="XM_009025465.1"/>
</dbReference>
<keyword evidence="4 5" id="KW-0539">Nucleus</keyword>
<evidence type="ECO:0000256" key="6">
    <source>
        <dbReference type="RuleBase" id="RU000682"/>
    </source>
</evidence>
<dbReference type="PRINTS" id="PR00031">
    <property type="entry name" value="HTHREPRESSR"/>
</dbReference>
<evidence type="ECO:0000313" key="8">
    <source>
        <dbReference type="EMBL" id="ESN98190.1"/>
    </source>
</evidence>
<dbReference type="CTD" id="20216393"/>
<proteinExistence type="predicted"/>
<keyword evidence="3 5" id="KW-0371">Homeobox</keyword>
<dbReference type="Proteomes" id="UP000015101">
    <property type="component" value="Unassembled WGS sequence"/>
</dbReference>
<dbReference type="PANTHER" id="PTHR24333:SF8">
    <property type="entry name" value="HOMEOBOX PROTEIN CEH-62"/>
    <property type="match status" value="1"/>
</dbReference>
<dbReference type="STRING" id="6412.T1G5P6"/>
<keyword evidence="10" id="KW-1185">Reference proteome</keyword>
<feature type="domain" description="Homeobox" evidence="7">
    <location>
        <begin position="1"/>
        <end position="53"/>
    </location>
</feature>
<dbReference type="EMBL" id="AMQM01006061">
    <property type="status" value="NOT_ANNOTATED_CDS"/>
    <property type="molecule type" value="Genomic_DNA"/>
</dbReference>
<dbReference type="KEGG" id="hro:HELRODRAFT_84858"/>
<dbReference type="GO" id="GO:0003677">
    <property type="term" value="F:DNA binding"/>
    <property type="evidence" value="ECO:0007669"/>
    <property type="project" value="UniProtKB-UniRule"/>
</dbReference>
<dbReference type="InterPro" id="IPR050848">
    <property type="entry name" value="Homeobox_TF"/>
</dbReference>
<dbReference type="InterPro" id="IPR000047">
    <property type="entry name" value="HTH_motif"/>
</dbReference>
<dbReference type="PANTHER" id="PTHR24333">
    <property type="entry name" value="HOMEO BOX HB9 LIKE A-RELATED"/>
    <property type="match status" value="1"/>
</dbReference>
<dbReference type="GeneID" id="20216393"/>
<evidence type="ECO:0000259" key="7">
    <source>
        <dbReference type="PROSITE" id="PS50071"/>
    </source>
</evidence>
<dbReference type="eggNOG" id="KOG0491">
    <property type="taxonomic scope" value="Eukaryota"/>
</dbReference>
<keyword evidence="2 5" id="KW-0238">DNA-binding</keyword>
<evidence type="ECO:0000256" key="5">
    <source>
        <dbReference type="PROSITE-ProRule" id="PRU00108"/>
    </source>
</evidence>
<evidence type="ECO:0000256" key="2">
    <source>
        <dbReference type="ARBA" id="ARBA00023125"/>
    </source>
</evidence>
<comment type="subcellular location">
    <subcellularLocation>
        <location evidence="1 5 6">Nucleus</location>
    </subcellularLocation>
</comment>
<dbReference type="PROSITE" id="PS50071">
    <property type="entry name" value="HOMEOBOX_2"/>
    <property type="match status" value="1"/>
</dbReference>
<dbReference type="EMBL" id="KB097222">
    <property type="protein sequence ID" value="ESN98190.1"/>
    <property type="molecule type" value="Genomic_DNA"/>
</dbReference>
<dbReference type="InterPro" id="IPR020479">
    <property type="entry name" value="HD_metazoa"/>
</dbReference>
<dbReference type="EnsemblMetazoa" id="HelroT84858">
    <property type="protein sequence ID" value="HelroP84858"/>
    <property type="gene ID" value="HelroG84858"/>
</dbReference>
<name>T1G5P6_HELRO</name>
<dbReference type="Pfam" id="PF00046">
    <property type="entry name" value="Homeodomain"/>
    <property type="match status" value="1"/>
</dbReference>
<dbReference type="SUPFAM" id="SSF46689">
    <property type="entry name" value="Homeodomain-like"/>
    <property type="match status" value="1"/>
</dbReference>
<evidence type="ECO:0000313" key="10">
    <source>
        <dbReference type="Proteomes" id="UP000015101"/>
    </source>
</evidence>
<sequence length="53" mass="6576">QNNKRSIFSNYQLEKLEERFLKQSFLSREERVEFADVVGLTERQVLIWFQNRR</sequence>
<dbReference type="GO" id="GO:0005634">
    <property type="term" value="C:nucleus"/>
    <property type="evidence" value="ECO:0007669"/>
    <property type="project" value="UniProtKB-SubCell"/>
</dbReference>
<dbReference type="OrthoDB" id="6159439at2759"/>
<dbReference type="Gene3D" id="1.10.10.60">
    <property type="entry name" value="Homeodomain-like"/>
    <property type="match status" value="1"/>
</dbReference>
<evidence type="ECO:0000256" key="3">
    <source>
        <dbReference type="ARBA" id="ARBA00023155"/>
    </source>
</evidence>
<gene>
    <name evidence="9" type="primary">20216393</name>
    <name evidence="8" type="ORF">HELRODRAFT_84858</name>
</gene>
<dbReference type="InterPro" id="IPR001356">
    <property type="entry name" value="HD"/>
</dbReference>
<evidence type="ECO:0000313" key="9">
    <source>
        <dbReference type="EnsemblMetazoa" id="HelroP84858"/>
    </source>
</evidence>
<reference evidence="8 10" key="2">
    <citation type="journal article" date="2013" name="Nature">
        <title>Insights into bilaterian evolution from three spiralian genomes.</title>
        <authorList>
            <person name="Simakov O."/>
            <person name="Marletaz F."/>
            <person name="Cho S.J."/>
            <person name="Edsinger-Gonzales E."/>
            <person name="Havlak P."/>
            <person name="Hellsten U."/>
            <person name="Kuo D.H."/>
            <person name="Larsson T."/>
            <person name="Lv J."/>
            <person name="Arendt D."/>
            <person name="Savage R."/>
            <person name="Osoegawa K."/>
            <person name="de Jong P."/>
            <person name="Grimwood J."/>
            <person name="Chapman J.A."/>
            <person name="Shapiro H."/>
            <person name="Aerts A."/>
            <person name="Otillar R.P."/>
            <person name="Terry A.Y."/>
            <person name="Boore J.L."/>
            <person name="Grigoriev I.V."/>
            <person name="Lindberg D.R."/>
            <person name="Seaver E.C."/>
            <person name="Weisblat D.A."/>
            <person name="Putnam N.H."/>
            <person name="Rokhsar D.S."/>
        </authorList>
    </citation>
    <scope>NUCLEOTIDE SEQUENCE</scope>
</reference>
<reference evidence="9" key="3">
    <citation type="submission" date="2015-06" db="UniProtKB">
        <authorList>
            <consortium name="EnsemblMetazoa"/>
        </authorList>
    </citation>
    <scope>IDENTIFICATION</scope>
</reference>
<dbReference type="InParanoid" id="T1G5P6"/>
<reference evidence="10" key="1">
    <citation type="submission" date="2012-12" db="EMBL/GenBank/DDBJ databases">
        <authorList>
            <person name="Hellsten U."/>
            <person name="Grimwood J."/>
            <person name="Chapman J.A."/>
            <person name="Shapiro H."/>
            <person name="Aerts A."/>
            <person name="Otillar R.P."/>
            <person name="Terry A.Y."/>
            <person name="Boore J.L."/>
            <person name="Simakov O."/>
            <person name="Marletaz F."/>
            <person name="Cho S.-J."/>
            <person name="Edsinger-Gonzales E."/>
            <person name="Havlak P."/>
            <person name="Kuo D.-H."/>
            <person name="Larsson T."/>
            <person name="Lv J."/>
            <person name="Arendt D."/>
            <person name="Savage R."/>
            <person name="Osoegawa K."/>
            <person name="de Jong P."/>
            <person name="Lindberg D.R."/>
            <person name="Seaver E.C."/>
            <person name="Weisblat D.A."/>
            <person name="Putnam N.H."/>
            <person name="Grigoriev I.V."/>
            <person name="Rokhsar D.S."/>
        </authorList>
    </citation>
    <scope>NUCLEOTIDE SEQUENCE</scope>
</reference>
<dbReference type="PRINTS" id="PR00024">
    <property type="entry name" value="HOMEOBOX"/>
</dbReference>
<dbReference type="CDD" id="cd00086">
    <property type="entry name" value="homeodomain"/>
    <property type="match status" value="1"/>
</dbReference>
<dbReference type="AlphaFoldDB" id="T1G5P6"/>
<dbReference type="SMART" id="SM00389">
    <property type="entry name" value="HOX"/>
    <property type="match status" value="1"/>
</dbReference>